<dbReference type="CDD" id="cd00041">
    <property type="entry name" value="CUB"/>
    <property type="match status" value="1"/>
</dbReference>
<dbReference type="EMBL" id="QDEB01074387">
    <property type="protein sequence ID" value="RZC35068.1"/>
    <property type="molecule type" value="Genomic_DNA"/>
</dbReference>
<evidence type="ECO:0000313" key="5">
    <source>
        <dbReference type="Proteomes" id="UP000292052"/>
    </source>
</evidence>
<dbReference type="PANTHER" id="PTHR47537:SF6">
    <property type="entry name" value="CUB DOMAIN-CONTAINING PROTEIN"/>
    <property type="match status" value="1"/>
</dbReference>
<name>A0A482VRR8_ASBVE</name>
<keyword evidence="1" id="KW-1015">Disulfide bond</keyword>
<dbReference type="FunFam" id="2.60.120.290:FF:000005">
    <property type="entry name" value="Procollagen C-endopeptidase enhancer 1"/>
    <property type="match status" value="1"/>
</dbReference>
<dbReference type="Proteomes" id="UP000292052">
    <property type="component" value="Unassembled WGS sequence"/>
</dbReference>
<feature type="domain" description="CUB" evidence="3">
    <location>
        <begin position="18"/>
        <end position="137"/>
    </location>
</feature>
<feature type="non-terminal residue" evidence="4">
    <location>
        <position position="1"/>
    </location>
</feature>
<sequence>RFFSAEYEVGAPVAGSPCSFLVKGGVKQTGMILSPTYPGAYPKALVCNYQFLGVPGQRIRLEFRDFDLFFGGPHCPFDYVKVYDGPDNTSAVIGTYCGQQRNLVIYSSESSLLVTFVTLPRTANTQNRGFKGIFEFSNSFTKLGKAADNQTASNSVL</sequence>
<dbReference type="Gene3D" id="2.60.120.290">
    <property type="entry name" value="Spermadhesin, CUB domain"/>
    <property type="match status" value="1"/>
</dbReference>
<evidence type="ECO:0000256" key="1">
    <source>
        <dbReference type="ARBA" id="ARBA00023157"/>
    </source>
</evidence>
<dbReference type="InterPro" id="IPR000859">
    <property type="entry name" value="CUB_dom"/>
</dbReference>
<dbReference type="InterPro" id="IPR035914">
    <property type="entry name" value="Sperma_CUB_dom_sf"/>
</dbReference>
<evidence type="ECO:0000259" key="3">
    <source>
        <dbReference type="PROSITE" id="PS01180"/>
    </source>
</evidence>
<organism evidence="4 5">
    <name type="scientific">Asbolus verrucosus</name>
    <name type="common">Desert ironclad beetle</name>
    <dbReference type="NCBI Taxonomy" id="1661398"/>
    <lineage>
        <taxon>Eukaryota</taxon>
        <taxon>Metazoa</taxon>
        <taxon>Ecdysozoa</taxon>
        <taxon>Arthropoda</taxon>
        <taxon>Hexapoda</taxon>
        <taxon>Insecta</taxon>
        <taxon>Pterygota</taxon>
        <taxon>Neoptera</taxon>
        <taxon>Endopterygota</taxon>
        <taxon>Coleoptera</taxon>
        <taxon>Polyphaga</taxon>
        <taxon>Cucujiformia</taxon>
        <taxon>Tenebrionidae</taxon>
        <taxon>Pimeliinae</taxon>
        <taxon>Asbolus</taxon>
    </lineage>
</organism>
<dbReference type="SMART" id="SM00042">
    <property type="entry name" value="CUB"/>
    <property type="match status" value="1"/>
</dbReference>
<dbReference type="SUPFAM" id="SSF49854">
    <property type="entry name" value="Spermadhesin, CUB domain"/>
    <property type="match status" value="1"/>
</dbReference>
<dbReference type="InterPro" id="IPR053207">
    <property type="entry name" value="Non-NMDA_GluR_Accessory"/>
</dbReference>
<reference evidence="4 5" key="1">
    <citation type="submission" date="2017-03" db="EMBL/GenBank/DDBJ databases">
        <title>Genome of the blue death feigning beetle - Asbolus verrucosus.</title>
        <authorList>
            <person name="Rider S.D."/>
        </authorList>
    </citation>
    <scope>NUCLEOTIDE SEQUENCE [LARGE SCALE GENOMIC DNA]</scope>
    <source>
        <strain evidence="4">Butters</strain>
        <tissue evidence="4">Head and leg muscle</tissue>
    </source>
</reference>
<dbReference type="STRING" id="1661398.A0A482VRR8"/>
<gene>
    <name evidence="4" type="ORF">BDFB_013988</name>
</gene>
<accession>A0A482VRR8</accession>
<dbReference type="GO" id="GO:0005886">
    <property type="term" value="C:plasma membrane"/>
    <property type="evidence" value="ECO:0007669"/>
    <property type="project" value="TreeGrafter"/>
</dbReference>
<dbReference type="PANTHER" id="PTHR47537">
    <property type="entry name" value="CUBILIN"/>
    <property type="match status" value="1"/>
</dbReference>
<comment type="caution">
    <text evidence="4">The sequence shown here is derived from an EMBL/GenBank/DDBJ whole genome shotgun (WGS) entry which is preliminary data.</text>
</comment>
<dbReference type="AlphaFoldDB" id="A0A482VRR8"/>
<protein>
    <submittedName>
        <fullName evidence="4">CUB domain containing protein</fullName>
    </submittedName>
</protein>
<dbReference type="PROSITE" id="PS01180">
    <property type="entry name" value="CUB"/>
    <property type="match status" value="1"/>
</dbReference>
<dbReference type="Pfam" id="PF00431">
    <property type="entry name" value="CUB"/>
    <property type="match status" value="1"/>
</dbReference>
<comment type="caution">
    <text evidence="2">Lacks conserved residue(s) required for the propagation of feature annotation.</text>
</comment>
<keyword evidence="5" id="KW-1185">Reference proteome</keyword>
<proteinExistence type="predicted"/>
<evidence type="ECO:0000313" key="4">
    <source>
        <dbReference type="EMBL" id="RZC35068.1"/>
    </source>
</evidence>
<dbReference type="OrthoDB" id="6022136at2759"/>
<evidence type="ECO:0000256" key="2">
    <source>
        <dbReference type="PROSITE-ProRule" id="PRU00059"/>
    </source>
</evidence>